<dbReference type="AlphaFoldDB" id="A0A918XTM1"/>
<dbReference type="SUPFAM" id="SSF51735">
    <property type="entry name" value="NAD(P)-binding Rossmann-fold domains"/>
    <property type="match status" value="1"/>
</dbReference>
<dbReference type="Gene3D" id="3.40.50.720">
    <property type="entry name" value="NAD(P)-binding Rossmann-like Domain"/>
    <property type="match status" value="1"/>
</dbReference>
<evidence type="ECO:0000259" key="1">
    <source>
        <dbReference type="Pfam" id="PF01370"/>
    </source>
</evidence>
<gene>
    <name evidence="2" type="ORF">GCM10017083_33420</name>
</gene>
<dbReference type="Proteomes" id="UP000630353">
    <property type="component" value="Unassembled WGS sequence"/>
</dbReference>
<dbReference type="GO" id="GO:0004029">
    <property type="term" value="F:aldehyde dehydrogenase (NAD+) activity"/>
    <property type="evidence" value="ECO:0007669"/>
    <property type="project" value="TreeGrafter"/>
</dbReference>
<dbReference type="EMBL" id="BMZS01000008">
    <property type="protein sequence ID" value="GHD55040.1"/>
    <property type="molecule type" value="Genomic_DNA"/>
</dbReference>
<dbReference type="PANTHER" id="PTHR48079:SF6">
    <property type="entry name" value="NAD(P)-BINDING DOMAIN-CONTAINING PROTEIN-RELATED"/>
    <property type="match status" value="1"/>
</dbReference>
<dbReference type="InterPro" id="IPR001509">
    <property type="entry name" value="Epimerase_deHydtase"/>
</dbReference>
<evidence type="ECO:0000313" key="2">
    <source>
        <dbReference type="EMBL" id="GHD55040.1"/>
    </source>
</evidence>
<dbReference type="InterPro" id="IPR051783">
    <property type="entry name" value="NAD(P)-dependent_oxidoreduct"/>
</dbReference>
<reference evidence="2" key="1">
    <citation type="journal article" date="2014" name="Int. J. Syst. Evol. Microbiol.">
        <title>Complete genome sequence of Corynebacterium casei LMG S-19264T (=DSM 44701T), isolated from a smear-ripened cheese.</title>
        <authorList>
            <consortium name="US DOE Joint Genome Institute (JGI-PGF)"/>
            <person name="Walter F."/>
            <person name="Albersmeier A."/>
            <person name="Kalinowski J."/>
            <person name="Ruckert C."/>
        </authorList>
    </citation>
    <scope>NUCLEOTIDE SEQUENCE</scope>
    <source>
        <strain evidence="2">KCTC 42651</strain>
    </source>
</reference>
<dbReference type="GO" id="GO:0005737">
    <property type="term" value="C:cytoplasm"/>
    <property type="evidence" value="ECO:0007669"/>
    <property type="project" value="TreeGrafter"/>
</dbReference>
<evidence type="ECO:0000313" key="3">
    <source>
        <dbReference type="Proteomes" id="UP000630353"/>
    </source>
</evidence>
<protein>
    <submittedName>
        <fullName evidence="2">UDP-glucose 4-epimerase</fullName>
    </submittedName>
</protein>
<name>A0A918XTM1_9PROT</name>
<keyword evidence="3" id="KW-1185">Reference proteome</keyword>
<feature type="domain" description="NAD-dependent epimerase/dehydratase" evidence="1">
    <location>
        <begin position="3"/>
        <end position="220"/>
    </location>
</feature>
<dbReference type="RefSeq" id="WP_189991694.1">
    <property type="nucleotide sequence ID" value="NZ_BMZS01000008.1"/>
</dbReference>
<proteinExistence type="predicted"/>
<sequence>MKVLVTGANGYVGRAARLALESAGHRVVAAVRSLDRLPTHRRAGALAVGEVDAGTGWDAALDGVEAVLHTVSPPLSEGDEASRRAEARRVIVEGTGRLIDRARTAGVRRFVYVSSLKAMGEESGARPLTEADEPHPNDAYAEAKLAAERLVLADAPGPIVVRSPAVYGRASGGNVRQMIEFLRRAPAVLPLGYSGNRRSFIHRDNLVSALVRCVEAPDDVAGTFLVSDGEAVSTAELVRRVLRALERRALVLPVPRAVLSALVSARLGPEAARRLVQSYAVDDRAIRAALGWAPPLDPERAMADAVAEGPDPCL</sequence>
<dbReference type="PANTHER" id="PTHR48079">
    <property type="entry name" value="PROTEIN YEEZ"/>
    <property type="match status" value="1"/>
</dbReference>
<dbReference type="InterPro" id="IPR036291">
    <property type="entry name" value="NAD(P)-bd_dom_sf"/>
</dbReference>
<comment type="caution">
    <text evidence="2">The sequence shown here is derived from an EMBL/GenBank/DDBJ whole genome shotgun (WGS) entry which is preliminary data.</text>
</comment>
<dbReference type="Pfam" id="PF01370">
    <property type="entry name" value="Epimerase"/>
    <property type="match status" value="1"/>
</dbReference>
<organism evidence="2 3">
    <name type="scientific">Thalassobaculum fulvum</name>
    <dbReference type="NCBI Taxonomy" id="1633335"/>
    <lineage>
        <taxon>Bacteria</taxon>
        <taxon>Pseudomonadati</taxon>
        <taxon>Pseudomonadota</taxon>
        <taxon>Alphaproteobacteria</taxon>
        <taxon>Rhodospirillales</taxon>
        <taxon>Thalassobaculaceae</taxon>
        <taxon>Thalassobaculum</taxon>
    </lineage>
</organism>
<reference evidence="2" key="2">
    <citation type="submission" date="2020-09" db="EMBL/GenBank/DDBJ databases">
        <authorList>
            <person name="Sun Q."/>
            <person name="Kim S."/>
        </authorList>
    </citation>
    <scope>NUCLEOTIDE SEQUENCE</scope>
    <source>
        <strain evidence="2">KCTC 42651</strain>
    </source>
</reference>
<accession>A0A918XTM1</accession>